<evidence type="ECO:0000256" key="3">
    <source>
        <dbReference type="ARBA" id="ARBA00022475"/>
    </source>
</evidence>
<dbReference type="GO" id="GO:0009244">
    <property type="term" value="P:lipopolysaccharide core region biosynthetic process"/>
    <property type="evidence" value="ECO:0007669"/>
    <property type="project" value="InterPro"/>
</dbReference>
<dbReference type="GO" id="GO:0005829">
    <property type="term" value="C:cytosol"/>
    <property type="evidence" value="ECO:0007669"/>
    <property type="project" value="TreeGrafter"/>
</dbReference>
<evidence type="ECO:0000256" key="10">
    <source>
        <dbReference type="ARBA" id="ARBA00044041"/>
    </source>
</evidence>
<proteinExistence type="inferred from homology"/>
<dbReference type="Pfam" id="PF01075">
    <property type="entry name" value="Glyco_transf_9"/>
    <property type="match status" value="1"/>
</dbReference>
<comment type="catalytic activity">
    <reaction evidence="13">
        <text>an alpha-Kdo-(2-&gt;4)-alpha-Kdo-(2-&gt;6)-lipid A + ADP-L-glycero-beta-D-manno-heptose = an L-alpha-D-Hep-(1-&gt;5)-[alpha-Kdo-(2-&gt;4)]-alpha-Kdo-(2-&gt;6)-lipid A + ADP + H(+)</text>
        <dbReference type="Rhea" id="RHEA:74067"/>
        <dbReference type="ChEBI" id="CHEBI:15378"/>
        <dbReference type="ChEBI" id="CHEBI:61506"/>
        <dbReference type="ChEBI" id="CHEBI:176431"/>
        <dbReference type="ChEBI" id="CHEBI:193068"/>
        <dbReference type="ChEBI" id="CHEBI:456216"/>
        <dbReference type="EC" id="2.4.99.23"/>
    </reaction>
</comment>
<dbReference type="GO" id="GO:0008713">
    <property type="term" value="F:ADP-heptose-lipopolysaccharide heptosyltransferase activity"/>
    <property type="evidence" value="ECO:0007669"/>
    <property type="project" value="TreeGrafter"/>
</dbReference>
<keyword evidence="5" id="KW-0328">Glycosyltransferase</keyword>
<dbReference type="SUPFAM" id="SSF53756">
    <property type="entry name" value="UDP-Glycosyltransferase/glycogen phosphorylase"/>
    <property type="match status" value="1"/>
</dbReference>
<evidence type="ECO:0000256" key="5">
    <source>
        <dbReference type="ARBA" id="ARBA00022676"/>
    </source>
</evidence>
<dbReference type="EC" id="2.4.99.23" evidence="10"/>
<dbReference type="InterPro" id="IPR051199">
    <property type="entry name" value="LPS_LOS_Heptosyltrfase"/>
</dbReference>
<evidence type="ECO:0000256" key="9">
    <source>
        <dbReference type="ARBA" id="ARBA00043995"/>
    </source>
</evidence>
<reference evidence="14 15" key="1">
    <citation type="submission" date="2017-10" db="EMBL/GenBank/DDBJ databases">
        <title>Genomics of the genus Arcobacter.</title>
        <authorList>
            <person name="Perez-Cataluna A."/>
            <person name="Figueras M.J."/>
        </authorList>
    </citation>
    <scope>NUCLEOTIDE SEQUENCE [LARGE SCALE GENOMIC DNA]</scope>
    <source>
        <strain evidence="14 15">CECT 8987</strain>
    </source>
</reference>
<comment type="pathway">
    <text evidence="2">Bacterial outer membrane biogenesis; LPS core biosynthesis.</text>
</comment>
<gene>
    <name evidence="14" type="primary">waaC</name>
    <name evidence="14" type="ORF">CRV04_10680</name>
</gene>
<keyword evidence="8" id="KW-0472">Membrane</keyword>
<dbReference type="AlphaFoldDB" id="A0A4Q0XN11"/>
<dbReference type="CDD" id="cd03789">
    <property type="entry name" value="GT9_LPS_heptosyltransferase"/>
    <property type="match status" value="1"/>
</dbReference>
<keyword evidence="7" id="KW-0448">Lipopolysaccharide biosynthesis</keyword>
<protein>
    <recommendedName>
        <fullName evidence="11">Lipopolysaccharide heptosyltransferase 1</fullName>
        <ecNumber evidence="10">2.4.99.23</ecNumber>
    </recommendedName>
    <alternativeName>
        <fullName evidence="12">ADP-heptose:lipopolysaccharide heptosyltransferase I</fullName>
    </alternativeName>
</protein>
<evidence type="ECO:0000256" key="6">
    <source>
        <dbReference type="ARBA" id="ARBA00022679"/>
    </source>
</evidence>
<dbReference type="InterPro" id="IPR011908">
    <property type="entry name" value="LipoPS_heptosylTferase-I"/>
</dbReference>
<comment type="subcellular location">
    <subcellularLocation>
        <location evidence="1">Cell inner membrane</location>
        <topology evidence="1">Peripheral membrane protein</topology>
        <orientation evidence="1">Cytoplasmic side</orientation>
    </subcellularLocation>
</comment>
<organism evidence="14 15">
    <name type="scientific">Candidatus Marinarcus aquaticus</name>
    <dbReference type="NCBI Taxonomy" id="2044504"/>
    <lineage>
        <taxon>Bacteria</taxon>
        <taxon>Pseudomonadati</taxon>
        <taxon>Campylobacterota</taxon>
        <taxon>Epsilonproteobacteria</taxon>
        <taxon>Campylobacterales</taxon>
        <taxon>Arcobacteraceae</taxon>
        <taxon>Candidatus Marinarcus</taxon>
    </lineage>
</organism>
<evidence type="ECO:0000256" key="1">
    <source>
        <dbReference type="ARBA" id="ARBA00004515"/>
    </source>
</evidence>
<evidence type="ECO:0000313" key="15">
    <source>
        <dbReference type="Proteomes" id="UP000290657"/>
    </source>
</evidence>
<dbReference type="RefSeq" id="WP_128996841.1">
    <property type="nucleotide sequence ID" value="NZ_PDKN01000008.1"/>
</dbReference>
<keyword evidence="6 14" id="KW-0808">Transferase</keyword>
<dbReference type="NCBIfam" id="TIGR02193">
    <property type="entry name" value="heptsyl_trn_I"/>
    <property type="match status" value="1"/>
</dbReference>
<dbReference type="InterPro" id="IPR002201">
    <property type="entry name" value="Glyco_trans_9"/>
</dbReference>
<evidence type="ECO:0000313" key="14">
    <source>
        <dbReference type="EMBL" id="RXJ55295.1"/>
    </source>
</evidence>
<evidence type="ECO:0000256" key="8">
    <source>
        <dbReference type="ARBA" id="ARBA00023136"/>
    </source>
</evidence>
<comment type="caution">
    <text evidence="14">The sequence shown here is derived from an EMBL/GenBank/DDBJ whole genome shotgun (WGS) entry which is preliminary data.</text>
</comment>
<evidence type="ECO:0000256" key="2">
    <source>
        <dbReference type="ARBA" id="ARBA00004713"/>
    </source>
</evidence>
<dbReference type="PANTHER" id="PTHR30160">
    <property type="entry name" value="TETRAACYLDISACCHARIDE 4'-KINASE-RELATED"/>
    <property type="match status" value="1"/>
</dbReference>
<dbReference type="GO" id="GO:0005886">
    <property type="term" value="C:plasma membrane"/>
    <property type="evidence" value="ECO:0007669"/>
    <property type="project" value="UniProtKB-SubCell"/>
</dbReference>
<keyword evidence="15" id="KW-1185">Reference proteome</keyword>
<evidence type="ECO:0000256" key="11">
    <source>
        <dbReference type="ARBA" id="ARBA00044190"/>
    </source>
</evidence>
<evidence type="ECO:0000256" key="13">
    <source>
        <dbReference type="ARBA" id="ARBA00049201"/>
    </source>
</evidence>
<evidence type="ECO:0000256" key="4">
    <source>
        <dbReference type="ARBA" id="ARBA00022519"/>
    </source>
</evidence>
<keyword evidence="3" id="KW-1003">Cell membrane</keyword>
<dbReference type="Proteomes" id="UP000290657">
    <property type="component" value="Unassembled WGS sequence"/>
</dbReference>
<accession>A0A4Q0XN11</accession>
<dbReference type="OrthoDB" id="9760688at2"/>
<name>A0A4Q0XN11_9BACT</name>
<dbReference type="Gene3D" id="3.40.50.2000">
    <property type="entry name" value="Glycogen Phosphorylase B"/>
    <property type="match status" value="2"/>
</dbReference>
<comment type="similarity">
    <text evidence="9">Belongs to the glycosyltransferase 9 family.</text>
</comment>
<evidence type="ECO:0000256" key="12">
    <source>
        <dbReference type="ARBA" id="ARBA00044330"/>
    </source>
</evidence>
<dbReference type="PANTHER" id="PTHR30160:SF19">
    <property type="entry name" value="LIPOPOLYSACCHARIDE HEPTOSYLTRANSFERASE 1"/>
    <property type="match status" value="1"/>
</dbReference>
<keyword evidence="4" id="KW-0997">Cell inner membrane</keyword>
<evidence type="ECO:0000256" key="7">
    <source>
        <dbReference type="ARBA" id="ARBA00022985"/>
    </source>
</evidence>
<sequence>MIQINRLAIVKLSAMGDIIHAMVALQFIKQHYPHIVIDWIVEESFKGVLQNHPHINAVYTLNLKSIKKNRRKIFEEIKKVRSYAKQEYDLVIDAQGLIKSAIVSKLLGKKVAGFSKHSTREGFASFFYNTKIEIAYDKNVIERNAKVLSEPLGFEITTEQLHNKEPFLYFEPSQKVDDLIEKESKTVLFVIGASWPSKMYSKEKFVKIINTIKENCYVIWGSEEEKKIALYIASQSCAKVAPKLSLDELKALISKADLLIGNDTGPTHMAWALNRPSITLFGNTPGYRNTYTTTINRVIESHSVVNPFKLKKDDFSINEIDEEAVITMAKGLLSEDVL</sequence>
<dbReference type="EMBL" id="PDKN01000008">
    <property type="protein sequence ID" value="RXJ55295.1"/>
    <property type="molecule type" value="Genomic_DNA"/>
</dbReference>